<keyword evidence="2" id="KW-1185">Reference proteome</keyword>
<gene>
    <name evidence="1" type="ORF">FD15_GL001788</name>
</gene>
<dbReference type="AlphaFoldDB" id="A0A0R2DX85"/>
<protein>
    <submittedName>
        <fullName evidence="1">Uncharacterized protein</fullName>
    </submittedName>
</protein>
<evidence type="ECO:0000313" key="1">
    <source>
        <dbReference type="EMBL" id="KRN05242.1"/>
    </source>
</evidence>
<dbReference type="PATRIC" id="fig|1423806.3.peg.1820"/>
<accession>A0A0R2DX85</accession>
<proteinExistence type="predicted"/>
<dbReference type="EMBL" id="AYZF01000017">
    <property type="protein sequence ID" value="KRN05242.1"/>
    <property type="molecule type" value="Genomic_DNA"/>
</dbReference>
<comment type="caution">
    <text evidence="1">The sequence shown here is derived from an EMBL/GenBank/DDBJ whole genome shotgun (WGS) entry which is preliminary data.</text>
</comment>
<organism evidence="1 2">
    <name type="scientific">Liquorilactobacillus sucicola DSM 21376 = JCM 15457</name>
    <dbReference type="NCBI Taxonomy" id="1423806"/>
    <lineage>
        <taxon>Bacteria</taxon>
        <taxon>Bacillati</taxon>
        <taxon>Bacillota</taxon>
        <taxon>Bacilli</taxon>
        <taxon>Lactobacillales</taxon>
        <taxon>Lactobacillaceae</taxon>
        <taxon>Liquorilactobacillus</taxon>
    </lineage>
</organism>
<dbReference type="Proteomes" id="UP000050961">
    <property type="component" value="Unassembled WGS sequence"/>
</dbReference>
<name>A0A0R2DX85_9LACO</name>
<sequence>MKVKFFTLKGIRINELQSESIRLLLEYKADGTFDKIVLLTKQWTLNDYIFDLSLKGGLLKINPSNETSKKYLDENEEEFKVAVNNINCDIIKKLTANILF</sequence>
<evidence type="ECO:0000313" key="2">
    <source>
        <dbReference type="Proteomes" id="UP000050961"/>
    </source>
</evidence>
<reference evidence="1 2" key="1">
    <citation type="journal article" date="2015" name="Genome Announc.">
        <title>Expanding the biotechnology potential of lactobacilli through comparative genomics of 213 strains and associated genera.</title>
        <authorList>
            <person name="Sun Z."/>
            <person name="Harris H.M."/>
            <person name="McCann A."/>
            <person name="Guo C."/>
            <person name="Argimon S."/>
            <person name="Zhang W."/>
            <person name="Yang X."/>
            <person name="Jeffery I.B."/>
            <person name="Cooney J.C."/>
            <person name="Kagawa T.F."/>
            <person name="Liu W."/>
            <person name="Song Y."/>
            <person name="Salvetti E."/>
            <person name="Wrobel A."/>
            <person name="Rasinkangas P."/>
            <person name="Parkhill J."/>
            <person name="Rea M.C."/>
            <person name="O'Sullivan O."/>
            <person name="Ritari J."/>
            <person name="Douillard F.P."/>
            <person name="Paul Ross R."/>
            <person name="Yang R."/>
            <person name="Briner A.E."/>
            <person name="Felis G.E."/>
            <person name="de Vos W.M."/>
            <person name="Barrangou R."/>
            <person name="Klaenhammer T.R."/>
            <person name="Caufield P.W."/>
            <person name="Cui Y."/>
            <person name="Zhang H."/>
            <person name="O'Toole P.W."/>
        </authorList>
    </citation>
    <scope>NUCLEOTIDE SEQUENCE [LARGE SCALE GENOMIC DNA]</scope>
    <source>
        <strain evidence="1 2">DSM 21376</strain>
    </source>
</reference>